<feature type="binding site" evidence="9">
    <location>
        <position position="418"/>
    </location>
    <ligand>
        <name>Mg(2+)</name>
        <dbReference type="ChEBI" id="CHEBI:18420"/>
        <label>2</label>
    </ligand>
</feature>
<evidence type="ECO:0000256" key="7">
    <source>
        <dbReference type="ARBA" id="ARBA00030248"/>
    </source>
</evidence>
<protein>
    <recommendedName>
        <fullName evidence="1">RNA-directed RNA polymerase</fullName>
        <ecNumber evidence="1">2.7.7.48</ecNumber>
    </recommendedName>
    <alternativeName>
        <fullName evidence="7">RNA replicase beta chain</fullName>
    </alternativeName>
</protein>
<feature type="domain" description="RdRp catalytic" evidence="10">
    <location>
        <begin position="306"/>
        <end position="450"/>
    </location>
</feature>
<keyword evidence="4" id="KW-0548">Nucleotidyltransferase</keyword>
<keyword evidence="2 11" id="KW-0696">RNA-directed RNA polymerase</keyword>
<keyword evidence="9" id="KW-0460">Magnesium</keyword>
<evidence type="ECO:0000256" key="2">
    <source>
        <dbReference type="ARBA" id="ARBA00022484"/>
    </source>
</evidence>
<organism evidence="11">
    <name type="scientific">Leviviridae sp</name>
    <dbReference type="NCBI Taxonomy" id="2027243"/>
    <lineage>
        <taxon>Viruses</taxon>
        <taxon>Riboviria</taxon>
        <taxon>Orthornavirae</taxon>
        <taxon>Lenarviricota</taxon>
        <taxon>Leviviricetes</taxon>
        <taxon>Norzivirales</taxon>
        <taxon>Fiersviridae</taxon>
    </lineage>
</organism>
<evidence type="ECO:0000256" key="8">
    <source>
        <dbReference type="ARBA" id="ARBA00048744"/>
    </source>
</evidence>
<feature type="binding site" evidence="9">
    <location>
        <position position="419"/>
    </location>
    <ligand>
        <name>Mg(2+)</name>
        <dbReference type="ChEBI" id="CHEBI:18420"/>
        <label>2</label>
    </ligand>
</feature>
<accession>A0A514CYY8</accession>
<evidence type="ECO:0000256" key="5">
    <source>
        <dbReference type="ARBA" id="ARBA00022741"/>
    </source>
</evidence>
<comment type="cofactor">
    <cofactor evidence="9">
        <name>Mg(2+)</name>
        <dbReference type="ChEBI" id="CHEBI:18420"/>
    </cofactor>
    <text evidence="9">Binds 2 Mg(2+) per subunit.</text>
</comment>
<dbReference type="InterPro" id="IPR005093">
    <property type="entry name" value="RNArep_beta"/>
</dbReference>
<proteinExistence type="predicted"/>
<dbReference type="GO" id="GO:0000166">
    <property type="term" value="F:nucleotide binding"/>
    <property type="evidence" value="ECO:0007669"/>
    <property type="project" value="UniProtKB-KW"/>
</dbReference>
<dbReference type="EMBL" id="MN032764">
    <property type="protein sequence ID" value="QDH86570.1"/>
    <property type="molecule type" value="Genomic_RNA"/>
</dbReference>
<keyword evidence="3" id="KW-0808">Transferase</keyword>
<dbReference type="EC" id="2.7.7.48" evidence="1"/>
<dbReference type="GO" id="GO:0003968">
    <property type="term" value="F:RNA-directed RNA polymerase activity"/>
    <property type="evidence" value="ECO:0007669"/>
    <property type="project" value="UniProtKB-KW"/>
</dbReference>
<keyword evidence="5" id="KW-0547">Nucleotide-binding</keyword>
<evidence type="ECO:0000313" key="11">
    <source>
        <dbReference type="EMBL" id="QDH86570.1"/>
    </source>
</evidence>
<dbReference type="InterPro" id="IPR043502">
    <property type="entry name" value="DNA/RNA_pol_sf"/>
</dbReference>
<dbReference type="Pfam" id="PF03431">
    <property type="entry name" value="RNA_replicase_B"/>
    <property type="match status" value="1"/>
</dbReference>
<keyword evidence="9" id="KW-0479">Metal-binding</keyword>
<dbReference type="PROSITE" id="PS50522">
    <property type="entry name" value="RDRP_PHAGE"/>
    <property type="match status" value="1"/>
</dbReference>
<gene>
    <name evidence="11" type="ORF">H3Bulk42191_000004</name>
</gene>
<reference evidence="11" key="1">
    <citation type="submission" date="2019-05" db="EMBL/GenBank/DDBJ databases">
        <title>Metatranscriptomic reconstruction reveals RNA viruses with the potential to shape carbon cycling in soil.</title>
        <authorList>
            <person name="Starr E.P."/>
            <person name="Nuccio E."/>
            <person name="Pett-Ridge J."/>
            <person name="Banfield J.F."/>
            <person name="Firestone M.K."/>
        </authorList>
    </citation>
    <scope>NUCLEOTIDE SEQUENCE</scope>
    <source>
        <strain evidence="11">H3_Bulk_42_scaffold_191</strain>
    </source>
</reference>
<name>A0A514CYY8_9VIRU</name>
<dbReference type="SUPFAM" id="SSF56672">
    <property type="entry name" value="DNA/RNA polymerases"/>
    <property type="match status" value="1"/>
</dbReference>
<evidence type="ECO:0000259" key="10">
    <source>
        <dbReference type="PROSITE" id="PS50522"/>
    </source>
</evidence>
<keyword evidence="6" id="KW-0693">Viral RNA replication</keyword>
<dbReference type="InterPro" id="IPR007096">
    <property type="entry name" value="RNA-dir_Rpol_cat_phage"/>
</dbReference>
<feature type="binding site" evidence="9">
    <location>
        <position position="321"/>
    </location>
    <ligand>
        <name>Mg(2+)</name>
        <dbReference type="ChEBI" id="CHEBI:18420"/>
        <label>2</label>
    </ligand>
</feature>
<evidence type="ECO:0000256" key="4">
    <source>
        <dbReference type="ARBA" id="ARBA00022695"/>
    </source>
</evidence>
<comment type="catalytic activity">
    <reaction evidence="8">
        <text>RNA(n) + a ribonucleoside 5'-triphosphate = RNA(n+1) + diphosphate</text>
        <dbReference type="Rhea" id="RHEA:21248"/>
        <dbReference type="Rhea" id="RHEA-COMP:14527"/>
        <dbReference type="Rhea" id="RHEA-COMP:17342"/>
        <dbReference type="ChEBI" id="CHEBI:33019"/>
        <dbReference type="ChEBI" id="CHEBI:61557"/>
        <dbReference type="ChEBI" id="CHEBI:140395"/>
        <dbReference type="EC" id="2.7.7.48"/>
    </reaction>
</comment>
<evidence type="ECO:0000256" key="3">
    <source>
        <dbReference type="ARBA" id="ARBA00022679"/>
    </source>
</evidence>
<sequence length="609" mass="68005">MKSPVLLLQSLWTDIRRLCPEVKGLDRDLITIEKRFENEGYGFLTKALPALGDAFTQGIHTGRFVCPDGFKTVKGGAIPKFLSGMLYEVFEPLTGELRDTADSGLIKCIREALYVFKKTQMPSEDELVLHKKAVAEFFRCDDTAGQVIIPDRHDHLIGIVSRLVLSGLSSVPLEEIQFKHGPGAVYEGLKANQKWSALSDAIKNEAFDVHTYGYGDFGVNLTELTERTIVTESKDASFCSFGGASSRTARLITVAKNSTSRRTITVEPMVNQFVQQGLNIVLREYIARCPVLSNCLALTDQSKNQHLALEGSRTGKWATIDLKSASDLLSIKLVESVFRHHGLFLDHMMNCRSTHIDSDIMSGQLLAKFAGMGNALTFPVQSTCFAIVCIAAILDQWGLKPTQARVRRAARQIRVFGDDIIINSDYALQCVSWLESVGLKINRNKSFLEGNFRESCGVDAYKGVDVTPLYVRSRPDDQSTEPSAIGGLVATSNQAWMRGLYEFSAELAREVEERLGYALPLVGRECGALGWHSRLDAMTPTRWNYHIQAFETRTFVLKPLKRRDRLDGYAALLKFFHVPLLGRGRNHLEQSPIRYKLRIGLTWVPTYVG</sequence>
<dbReference type="GO" id="GO:0046872">
    <property type="term" value="F:metal ion binding"/>
    <property type="evidence" value="ECO:0007669"/>
    <property type="project" value="UniProtKB-KW"/>
</dbReference>
<evidence type="ECO:0000256" key="6">
    <source>
        <dbReference type="ARBA" id="ARBA00022953"/>
    </source>
</evidence>
<dbReference type="GO" id="GO:0039694">
    <property type="term" value="P:viral RNA genome replication"/>
    <property type="evidence" value="ECO:0007669"/>
    <property type="project" value="InterPro"/>
</dbReference>
<evidence type="ECO:0000256" key="1">
    <source>
        <dbReference type="ARBA" id="ARBA00012494"/>
    </source>
</evidence>
<evidence type="ECO:0000256" key="9">
    <source>
        <dbReference type="PIRSR" id="PIRSR605093-1"/>
    </source>
</evidence>